<keyword evidence="1" id="KW-0472">Membrane</keyword>
<evidence type="ECO:0000313" key="2">
    <source>
        <dbReference type="EMBL" id="BCS96450.1"/>
    </source>
</evidence>
<reference evidence="2 3" key="1">
    <citation type="submission" date="2021-02" db="EMBL/GenBank/DDBJ databases">
        <title>Complete genome of Desulfoluna sp. strain ASN36.</title>
        <authorList>
            <person name="Takahashi A."/>
            <person name="Kojima H."/>
            <person name="Fukui M."/>
        </authorList>
    </citation>
    <scope>NUCLEOTIDE SEQUENCE [LARGE SCALE GENOMIC DNA]</scope>
    <source>
        <strain evidence="2 3">ASN36</strain>
    </source>
</reference>
<dbReference type="EMBL" id="AP024488">
    <property type="protein sequence ID" value="BCS96450.1"/>
    <property type="molecule type" value="Genomic_DNA"/>
</dbReference>
<protein>
    <submittedName>
        <fullName evidence="2">Uncharacterized protein</fullName>
    </submittedName>
</protein>
<dbReference type="Proteomes" id="UP001320148">
    <property type="component" value="Chromosome"/>
</dbReference>
<keyword evidence="1" id="KW-0812">Transmembrane</keyword>
<gene>
    <name evidence="2" type="ORF">DSLASN_20820</name>
</gene>
<proteinExistence type="predicted"/>
<organism evidence="2 3">
    <name type="scientific">Desulfoluna limicola</name>
    <dbReference type="NCBI Taxonomy" id="2810562"/>
    <lineage>
        <taxon>Bacteria</taxon>
        <taxon>Pseudomonadati</taxon>
        <taxon>Thermodesulfobacteriota</taxon>
        <taxon>Desulfobacteria</taxon>
        <taxon>Desulfobacterales</taxon>
        <taxon>Desulfolunaceae</taxon>
        <taxon>Desulfoluna</taxon>
    </lineage>
</organism>
<feature type="transmembrane region" description="Helical" evidence="1">
    <location>
        <begin position="12"/>
        <end position="30"/>
    </location>
</feature>
<keyword evidence="3" id="KW-1185">Reference proteome</keyword>
<feature type="transmembrane region" description="Helical" evidence="1">
    <location>
        <begin position="50"/>
        <end position="75"/>
    </location>
</feature>
<dbReference type="RefSeq" id="WP_236892763.1">
    <property type="nucleotide sequence ID" value="NZ_AP024488.1"/>
</dbReference>
<evidence type="ECO:0000313" key="3">
    <source>
        <dbReference type="Proteomes" id="UP001320148"/>
    </source>
</evidence>
<keyword evidence="1" id="KW-1133">Transmembrane helix</keyword>
<name>A0ABM7PFT2_9BACT</name>
<sequence>MIIRQSMKKLIVVGLLLAVMNLTACGYFLYPERKGQTEGRLDSTVILLDAVGLLFFVVPGVVAFAVDIATGAIYLPKGGKSVIDKHIDQTRVETAPHADVDKTLLAAKLSANLNRPITPEMIQFYGATPNSPGAIPMEATVLY</sequence>
<evidence type="ECO:0000256" key="1">
    <source>
        <dbReference type="SAM" id="Phobius"/>
    </source>
</evidence>
<accession>A0ABM7PFT2</accession>